<dbReference type="HOGENOM" id="CLU_074378_1_0_1"/>
<dbReference type="GO" id="GO:0003676">
    <property type="term" value="F:nucleic acid binding"/>
    <property type="evidence" value="ECO:0007669"/>
    <property type="project" value="InterPro"/>
</dbReference>
<proteinExistence type="predicted"/>
<evidence type="ECO:0000256" key="1">
    <source>
        <dbReference type="ARBA" id="ARBA00004173"/>
    </source>
</evidence>
<dbReference type="GO" id="GO:0005739">
    <property type="term" value="C:mitochondrion"/>
    <property type="evidence" value="ECO:0007669"/>
    <property type="project" value="UniProtKB-SubCell"/>
</dbReference>
<dbReference type="Proteomes" id="UP000027195">
    <property type="component" value="Unassembled WGS sequence"/>
</dbReference>
<accession>A0A067MEI3</accession>
<reference evidence="4" key="1">
    <citation type="journal article" date="2014" name="Proc. Natl. Acad. Sci. U.S.A.">
        <title>Extensive sampling of basidiomycete genomes demonstrates inadequacy of the white-rot/brown-rot paradigm for wood decay fungi.</title>
        <authorList>
            <person name="Riley R."/>
            <person name="Salamov A.A."/>
            <person name="Brown D.W."/>
            <person name="Nagy L.G."/>
            <person name="Floudas D."/>
            <person name="Held B.W."/>
            <person name="Levasseur A."/>
            <person name="Lombard V."/>
            <person name="Morin E."/>
            <person name="Otillar R."/>
            <person name="Lindquist E.A."/>
            <person name="Sun H."/>
            <person name="LaButti K.M."/>
            <person name="Schmutz J."/>
            <person name="Jabbour D."/>
            <person name="Luo H."/>
            <person name="Baker S.E."/>
            <person name="Pisabarro A.G."/>
            <person name="Walton J.D."/>
            <person name="Blanchette R.A."/>
            <person name="Henrissat B."/>
            <person name="Martin F."/>
            <person name="Cullen D."/>
            <person name="Hibbett D.S."/>
            <person name="Grigoriev I.V."/>
        </authorList>
    </citation>
    <scope>NUCLEOTIDE SEQUENCE [LARGE SCALE GENOMIC DNA]</scope>
    <source>
        <strain evidence="4">FD-172 SS1</strain>
    </source>
</reference>
<organism evidence="3 4">
    <name type="scientific">Botryobasidium botryosum (strain FD-172 SS1)</name>
    <dbReference type="NCBI Taxonomy" id="930990"/>
    <lineage>
        <taxon>Eukaryota</taxon>
        <taxon>Fungi</taxon>
        <taxon>Dikarya</taxon>
        <taxon>Basidiomycota</taxon>
        <taxon>Agaricomycotina</taxon>
        <taxon>Agaricomycetes</taxon>
        <taxon>Cantharellales</taxon>
        <taxon>Botryobasidiaceae</taxon>
        <taxon>Botryobasidium</taxon>
    </lineage>
</organism>
<dbReference type="Gene3D" id="3.40.1350.10">
    <property type="match status" value="1"/>
</dbReference>
<dbReference type="EMBL" id="KL198069">
    <property type="protein sequence ID" value="KDQ10282.1"/>
    <property type="molecule type" value="Genomic_DNA"/>
</dbReference>
<dbReference type="InterPro" id="IPR018828">
    <property type="entry name" value="RRG7"/>
</dbReference>
<protein>
    <recommendedName>
        <fullName evidence="5">Restriction endonuclease type IV Mrr domain-containing protein</fullName>
    </recommendedName>
</protein>
<dbReference type="Pfam" id="PF10356">
    <property type="entry name" value="RRG7"/>
    <property type="match status" value="1"/>
</dbReference>
<dbReference type="PANTHER" id="PTHR28133:SF1">
    <property type="entry name" value="REQUIRED FOR RESPIRATORY GROWTH PROTEIN 7, MITOCHONDRIAL"/>
    <property type="match status" value="1"/>
</dbReference>
<evidence type="ECO:0000256" key="2">
    <source>
        <dbReference type="ARBA" id="ARBA00023128"/>
    </source>
</evidence>
<evidence type="ECO:0000313" key="3">
    <source>
        <dbReference type="EMBL" id="KDQ10282.1"/>
    </source>
</evidence>
<dbReference type="InterPro" id="IPR011856">
    <property type="entry name" value="tRNA_endonuc-like_dom_sf"/>
</dbReference>
<evidence type="ECO:0000313" key="4">
    <source>
        <dbReference type="Proteomes" id="UP000027195"/>
    </source>
</evidence>
<dbReference type="AlphaFoldDB" id="A0A067MEI3"/>
<dbReference type="PANTHER" id="PTHR28133">
    <property type="entry name" value="REQUIRED FOR RESPIRATORY GROWTH PROTEIN 7, MITOCHONDRIAL"/>
    <property type="match status" value="1"/>
</dbReference>
<name>A0A067MEI3_BOTB1</name>
<dbReference type="InParanoid" id="A0A067MEI3"/>
<gene>
    <name evidence="3" type="ORF">BOTBODRAFT_164039</name>
</gene>
<comment type="subcellular location">
    <subcellularLocation>
        <location evidence="1">Mitochondrion</location>
    </subcellularLocation>
</comment>
<keyword evidence="2" id="KW-0496">Mitochondrion</keyword>
<dbReference type="OrthoDB" id="20734at2759"/>
<keyword evidence="4" id="KW-1185">Reference proteome</keyword>
<evidence type="ECO:0008006" key="5">
    <source>
        <dbReference type="Google" id="ProtNLM"/>
    </source>
</evidence>
<sequence length="231" mass="25328">MSVAPTVASVLSNVHRGRAFEKRSLALLENSLSMSLRRVGGRSDGGVDLEGWWWLPPLPTTSNSSAQSGYTGVFNGVEGRRRIRVLAQCKAEKNKVGPKYVRELEGVLSRHSFGVAPPAIPQQPHTPVVALLLSQSAFTMAAVTCAFSSHLPFMLLRLSEQDPSRDGSDVEELSGIVCNRALLGEEGILGAEYEARTEINGNGNAMPTLWWNGARLKSWVPDEWRHYSRET</sequence>